<dbReference type="GO" id="GO:0005506">
    <property type="term" value="F:iron ion binding"/>
    <property type="evidence" value="ECO:0007669"/>
    <property type="project" value="InterPro"/>
</dbReference>
<keyword evidence="8" id="KW-1185">Reference proteome</keyword>
<evidence type="ECO:0000256" key="2">
    <source>
        <dbReference type="ARBA" id="ARBA00022692"/>
    </source>
</evidence>
<evidence type="ECO:0000256" key="3">
    <source>
        <dbReference type="ARBA" id="ARBA00022989"/>
    </source>
</evidence>
<dbReference type="Proteomes" id="UP000751190">
    <property type="component" value="Unassembled WGS sequence"/>
</dbReference>
<dbReference type="OrthoDB" id="408954at2759"/>
<feature type="domain" description="Fatty acid hydroxylase" evidence="6">
    <location>
        <begin position="122"/>
        <end position="252"/>
    </location>
</feature>
<evidence type="ECO:0000259" key="6">
    <source>
        <dbReference type="Pfam" id="PF04116"/>
    </source>
</evidence>
<name>A0A8J6C4V9_DIALT</name>
<dbReference type="GO" id="GO:0008610">
    <property type="term" value="P:lipid biosynthetic process"/>
    <property type="evidence" value="ECO:0007669"/>
    <property type="project" value="InterPro"/>
</dbReference>
<dbReference type="InterPro" id="IPR006694">
    <property type="entry name" value="Fatty_acid_hydroxylase"/>
</dbReference>
<dbReference type="GO" id="GO:0016491">
    <property type="term" value="F:oxidoreductase activity"/>
    <property type="evidence" value="ECO:0007669"/>
    <property type="project" value="InterPro"/>
</dbReference>
<evidence type="ECO:0000256" key="4">
    <source>
        <dbReference type="ARBA" id="ARBA00023136"/>
    </source>
</evidence>
<protein>
    <recommendedName>
        <fullName evidence="6">Fatty acid hydroxylase domain-containing protein</fullName>
    </recommendedName>
</protein>
<keyword evidence="4 5" id="KW-0472">Membrane</keyword>
<comment type="caution">
    <text evidence="7">The sequence shown here is derived from an EMBL/GenBank/DDBJ whole genome shotgun (WGS) entry which is preliminary data.</text>
</comment>
<accession>A0A8J6C4V9</accession>
<dbReference type="AlphaFoldDB" id="A0A8J6C4V9"/>
<dbReference type="InterPro" id="IPR050307">
    <property type="entry name" value="Sterol_Desaturase_Related"/>
</dbReference>
<evidence type="ECO:0000313" key="8">
    <source>
        <dbReference type="Proteomes" id="UP000751190"/>
    </source>
</evidence>
<feature type="transmembrane region" description="Helical" evidence="5">
    <location>
        <begin position="117"/>
        <end position="136"/>
    </location>
</feature>
<evidence type="ECO:0000256" key="1">
    <source>
        <dbReference type="ARBA" id="ARBA00004370"/>
    </source>
</evidence>
<keyword evidence="3 5" id="KW-1133">Transmembrane helix</keyword>
<keyword evidence="2 5" id="KW-0812">Transmembrane</keyword>
<sequence>MDIALEIAGDWALDPLLWKHQVPRDNTLRQLVDLYLVYCVGGALMYLIPAALDFHFLFDKKWMQDKQWIPGQVALELKLALSSIPQMSLLMTAVSIWELKGYSKLYDNVSDYGLAYFAASIFAFFMFTDCLVYWFHRWLHLPFFYKHIHKPHHKWKVASPFASHAFHPLDGFIQGFPYHIAVFVFPVHKVLWICMFVAINLWTISIHDGHFAVPNWKWARWLVNGAAHHTDHHLYFNYNYGQYFTIWDRIGGSYMYPTKVKQAEEAAAAKGGKTS</sequence>
<evidence type="ECO:0000313" key="7">
    <source>
        <dbReference type="EMBL" id="KAG8460554.1"/>
    </source>
</evidence>
<gene>
    <name evidence="7" type="ORF">KFE25_013204</name>
</gene>
<comment type="subcellular location">
    <subcellularLocation>
        <location evidence="1">Membrane</location>
    </subcellularLocation>
</comment>
<reference evidence="7" key="1">
    <citation type="submission" date="2021-05" db="EMBL/GenBank/DDBJ databases">
        <title>The genome of the haptophyte Pavlova lutheri (Diacronema luteri, Pavlovales) - a model for lipid biosynthesis in eukaryotic algae.</title>
        <authorList>
            <person name="Hulatt C.J."/>
            <person name="Posewitz M.C."/>
        </authorList>
    </citation>
    <scope>NUCLEOTIDE SEQUENCE</scope>
    <source>
        <strain evidence="7">NIVA-4/92</strain>
    </source>
</reference>
<dbReference type="OMA" id="GPGLWYN"/>
<dbReference type="Pfam" id="PF04116">
    <property type="entry name" value="FA_hydroxylase"/>
    <property type="match status" value="1"/>
</dbReference>
<proteinExistence type="predicted"/>
<dbReference type="EMBL" id="JAGTXO010000032">
    <property type="protein sequence ID" value="KAG8460554.1"/>
    <property type="molecule type" value="Genomic_DNA"/>
</dbReference>
<organism evidence="7 8">
    <name type="scientific">Diacronema lutheri</name>
    <name type="common">Unicellular marine alga</name>
    <name type="synonym">Monochrysis lutheri</name>
    <dbReference type="NCBI Taxonomy" id="2081491"/>
    <lineage>
        <taxon>Eukaryota</taxon>
        <taxon>Haptista</taxon>
        <taxon>Haptophyta</taxon>
        <taxon>Pavlovophyceae</taxon>
        <taxon>Pavlovales</taxon>
        <taxon>Pavlovaceae</taxon>
        <taxon>Diacronema</taxon>
    </lineage>
</organism>
<dbReference type="PANTHER" id="PTHR11863">
    <property type="entry name" value="STEROL DESATURASE"/>
    <property type="match status" value="1"/>
</dbReference>
<dbReference type="GO" id="GO:0016020">
    <property type="term" value="C:membrane"/>
    <property type="evidence" value="ECO:0007669"/>
    <property type="project" value="UniProtKB-SubCell"/>
</dbReference>
<feature type="transmembrane region" description="Helical" evidence="5">
    <location>
        <begin position="35"/>
        <end position="58"/>
    </location>
</feature>
<evidence type="ECO:0000256" key="5">
    <source>
        <dbReference type="SAM" id="Phobius"/>
    </source>
</evidence>